<dbReference type="InterPro" id="IPR007890">
    <property type="entry name" value="CHASE2"/>
</dbReference>
<evidence type="ECO:0000259" key="1">
    <source>
        <dbReference type="Pfam" id="PF05226"/>
    </source>
</evidence>
<dbReference type="EMBL" id="CP158299">
    <property type="protein sequence ID" value="XBV84747.1"/>
    <property type="molecule type" value="Genomic_DNA"/>
</dbReference>
<name>A0AAU7U898_9DEIO</name>
<feature type="domain" description="CHASE2" evidence="1">
    <location>
        <begin position="46"/>
        <end position="126"/>
    </location>
</feature>
<accession>A0AAU7U898</accession>
<evidence type="ECO:0000313" key="2">
    <source>
        <dbReference type="EMBL" id="XBV84747.1"/>
    </source>
</evidence>
<reference evidence="2" key="1">
    <citation type="submission" date="2024-06" db="EMBL/GenBank/DDBJ databases">
        <title>Draft Genome Sequence of Deinococcus sonorensis Type Strain KR-87, a Biofilm Producing Representative of the Genus Deinococcus.</title>
        <authorList>
            <person name="Boren L.S."/>
            <person name="Grosso R.A."/>
            <person name="Hugenberg-Cox A.N."/>
            <person name="Hill J.T.E."/>
            <person name="Albert C.M."/>
            <person name="Tuohy J.M."/>
        </authorList>
    </citation>
    <scope>NUCLEOTIDE SEQUENCE</scope>
    <source>
        <strain evidence="2">KR-87</strain>
    </source>
</reference>
<dbReference type="Pfam" id="PF05226">
    <property type="entry name" value="CHASE2"/>
    <property type="match status" value="1"/>
</dbReference>
<proteinExistence type="predicted"/>
<dbReference type="AlphaFoldDB" id="A0AAU7U898"/>
<gene>
    <name evidence="2" type="ORF">ABOD76_15020</name>
</gene>
<organism evidence="2">
    <name type="scientific">Deinococcus sonorensis KR-87</name>
    <dbReference type="NCBI Taxonomy" id="694439"/>
    <lineage>
        <taxon>Bacteria</taxon>
        <taxon>Thermotogati</taxon>
        <taxon>Deinococcota</taxon>
        <taxon>Deinococci</taxon>
        <taxon>Deinococcales</taxon>
        <taxon>Deinococcaceae</taxon>
        <taxon>Deinococcus</taxon>
    </lineage>
</organism>
<dbReference type="RefSeq" id="WP_350242784.1">
    <property type="nucleotide sequence ID" value="NZ_CP158299.1"/>
</dbReference>
<dbReference type="KEGG" id="dsc:ABOD76_15020"/>
<sequence>METCLHPAPDLGRMYRFRLPGTTLIRLNVPLALLGSTLLVLALPQNPALWDALNRGLPSRLDPRVLVVGIDDATVRAYGAPDRWDRTLYARALTTLNEAGVQAVGLDVPLRGPAPGDEAVRQAVTSGAGGAGHPAG</sequence>
<protein>
    <submittedName>
        <fullName evidence="2">CHASE2 domain-containing protein</fullName>
    </submittedName>
</protein>